<dbReference type="InterPro" id="IPR001101">
    <property type="entry name" value="Plectin_repeat"/>
</dbReference>
<organism evidence="8 9">
    <name type="scientific">Petromyzon marinus</name>
    <name type="common">Sea lamprey</name>
    <dbReference type="NCBI Taxonomy" id="7757"/>
    <lineage>
        <taxon>Eukaryota</taxon>
        <taxon>Metazoa</taxon>
        <taxon>Chordata</taxon>
        <taxon>Craniata</taxon>
        <taxon>Vertebrata</taxon>
        <taxon>Cyclostomata</taxon>
        <taxon>Hyperoartia</taxon>
        <taxon>Petromyzontiformes</taxon>
        <taxon>Petromyzontidae</taxon>
        <taxon>Petromyzon</taxon>
    </lineage>
</organism>
<dbReference type="GO" id="GO:0045104">
    <property type="term" value="P:intermediate filament cytoskeleton organization"/>
    <property type="evidence" value="ECO:0007669"/>
    <property type="project" value="InterPro"/>
</dbReference>
<dbReference type="GO" id="GO:0031581">
    <property type="term" value="P:hemidesmosome assembly"/>
    <property type="evidence" value="ECO:0007669"/>
    <property type="project" value="TreeGrafter"/>
</dbReference>
<dbReference type="GO" id="GO:0030056">
    <property type="term" value="C:hemidesmosome"/>
    <property type="evidence" value="ECO:0007669"/>
    <property type="project" value="TreeGrafter"/>
</dbReference>
<feature type="compositionally biased region" description="Low complexity" evidence="7">
    <location>
        <begin position="843"/>
        <end position="853"/>
    </location>
</feature>
<reference evidence="9" key="1">
    <citation type="submission" date="2025-08" db="UniProtKB">
        <authorList>
            <consortium name="RefSeq"/>
        </authorList>
    </citation>
    <scope>IDENTIFICATION</scope>
    <source>
        <tissue evidence="9">Sperm</tissue>
    </source>
</reference>
<keyword evidence="6" id="KW-0175">Coiled coil</keyword>
<dbReference type="GO" id="GO:0005925">
    <property type="term" value="C:focal adhesion"/>
    <property type="evidence" value="ECO:0007669"/>
    <property type="project" value="TreeGrafter"/>
</dbReference>
<dbReference type="PANTHER" id="PTHR23169">
    <property type="entry name" value="ENVOPLAKIN"/>
    <property type="match status" value="1"/>
</dbReference>
<dbReference type="GO" id="GO:0045296">
    <property type="term" value="F:cadherin binding"/>
    <property type="evidence" value="ECO:0007669"/>
    <property type="project" value="TreeGrafter"/>
</dbReference>
<evidence type="ECO:0000256" key="4">
    <source>
        <dbReference type="ARBA" id="ARBA00022737"/>
    </source>
</evidence>
<evidence type="ECO:0000256" key="3">
    <source>
        <dbReference type="ARBA" id="ARBA00022553"/>
    </source>
</evidence>
<dbReference type="InterPro" id="IPR043197">
    <property type="entry name" value="Plakin"/>
</dbReference>
<keyword evidence="5" id="KW-0965">Cell junction</keyword>
<keyword evidence="8" id="KW-1185">Reference proteome</keyword>
<evidence type="ECO:0000256" key="1">
    <source>
        <dbReference type="ARBA" id="ARBA00004282"/>
    </source>
</evidence>
<evidence type="ECO:0000256" key="6">
    <source>
        <dbReference type="ARBA" id="ARBA00023054"/>
    </source>
</evidence>
<evidence type="ECO:0000313" key="9">
    <source>
        <dbReference type="RefSeq" id="XP_032817584.1"/>
    </source>
</evidence>
<dbReference type="Pfam" id="PF00681">
    <property type="entry name" value="Plectin"/>
    <property type="match status" value="7"/>
</dbReference>
<comment type="subcellular location">
    <subcellularLocation>
        <location evidence="1">Cell junction</location>
    </subcellularLocation>
</comment>
<evidence type="ECO:0000313" key="8">
    <source>
        <dbReference type="Proteomes" id="UP001318040"/>
    </source>
</evidence>
<dbReference type="SMART" id="SM00250">
    <property type="entry name" value="PLEC"/>
    <property type="match status" value="18"/>
</dbReference>
<protein>
    <submittedName>
        <fullName evidence="9">Plectin-like</fullName>
    </submittedName>
</protein>
<dbReference type="FunFam" id="3.90.1290.10:FF:000001">
    <property type="entry name" value="Plectin a"/>
    <property type="match status" value="2"/>
</dbReference>
<dbReference type="GO" id="GO:0005200">
    <property type="term" value="F:structural constituent of cytoskeleton"/>
    <property type="evidence" value="ECO:0007669"/>
    <property type="project" value="TreeGrafter"/>
</dbReference>
<dbReference type="SUPFAM" id="SSF75399">
    <property type="entry name" value="Plakin repeat"/>
    <property type="match status" value="4"/>
</dbReference>
<dbReference type="GO" id="GO:0008307">
    <property type="term" value="F:structural constituent of muscle"/>
    <property type="evidence" value="ECO:0007669"/>
    <property type="project" value="TreeGrafter"/>
</dbReference>
<sequence>MKAYDVAVKSYRTAVEVRVGAPAKVQDMASSVDVLTAEVQELNSEYTGLMGRARSNLEALESHLLHLETCEKDSASVSLANGDADDPDRRRKEEISFRGLRGGAVTLWQLERAGAVDPDTSLRLARGSLSVEDVSGAFECYLDGRRSVAGLLVEATGQKVSPYEAFRRGLLKPAAALELLEAQAATGLLVDPADGGGFTAEEAVSRGLVGREFERQLLEAERAVTGYVDPATEDKVSLFRAMQQGLIPREQALRLLEAQLATGGVVDPWAGHRLPVEAAYERGLVDEETVGLLSGASGDGAGDAGAGGFSDPGTEERLPYRRLVERCVADPDTGLRVLPLRKRGGKIAHDMVISKIEEVERMSAEQALCSAAAPLVSESTLTTSETRYVKVETELSDLLKATPLSVGGRATSLKEVFESEAVDEETKRRLMEEFRAGKITLEELAALMAEAAEGRGRHGYAGREFKFSGLRRELSLDELAKSGIIDGETASQLMDGSRSVEEVSNSISSYLTGTGCVAGIFLESTGETLSVYAAMRRGLVRPGTALELLEAQAATGFVVDPVLNAKLTVDEAVVAGLVGDEFHDKLLSAERAVTGYLDPYAGRLISLFQAMKKNLVVRDHGVRLLEAQIATGGVIDPQASHRLPLKVAYERGLIDEKTNAVLLDPLQVTKGFFDPNTEENLTYAALLARCSPDARTGLALLALHERRAPRQRKTSSTSSVRQRRVLVVDPDTGKRVTVYEAYSRGVIDQAMYLKFSKQECEWEEINVTADDDGGATSSTLVDKRSGRRFCLDDALVAGVVDDAVLRRYRSGEMSIFELGDRLSASGLAAGEGAASPSQPPSPALDDAAGADPAWSDPTEETAPIAGVLDGNTGEVLAVSEAARRRLLDGATALALLEAQACTGGVLDPATGERHSVARAAALGLVEKFTAEKLSLAEKAFAGFEEPGTGRLFSTALAMRRGWLFPEAARRLLEVQYLTGGLVRPGATGRASVTEALASGELDDAAARRLRDAGAHARVLLCPKTRARVTYAEALARAVRDPTTGLRLLEAAGQGARAGLVTGGVTVRSAVTSSSSFQSFSRSSQPVAGGRR</sequence>
<name>A0AAJ7TGT4_PETMA</name>
<dbReference type="InterPro" id="IPR035915">
    <property type="entry name" value="Plakin_repeat_sf"/>
</dbReference>
<feature type="region of interest" description="Disordered" evidence="7">
    <location>
        <begin position="295"/>
        <end position="315"/>
    </location>
</feature>
<dbReference type="FunFam" id="3.90.1290.10:FF:000002">
    <property type="entry name" value="Plectin a"/>
    <property type="match status" value="1"/>
</dbReference>
<dbReference type="Proteomes" id="UP001318040">
    <property type="component" value="Chromosome 27"/>
</dbReference>
<dbReference type="PANTHER" id="PTHR23169:SF20">
    <property type="entry name" value="PLECTIN"/>
    <property type="match status" value="1"/>
</dbReference>
<dbReference type="Gene3D" id="3.90.1290.10">
    <property type="entry name" value="Plakin repeat"/>
    <property type="match status" value="3"/>
</dbReference>
<evidence type="ECO:0000256" key="7">
    <source>
        <dbReference type="SAM" id="MobiDB-lite"/>
    </source>
</evidence>
<dbReference type="GO" id="GO:0005882">
    <property type="term" value="C:intermediate filament"/>
    <property type="evidence" value="ECO:0007669"/>
    <property type="project" value="TreeGrafter"/>
</dbReference>
<dbReference type="KEGG" id="pmrn:116946614"/>
<gene>
    <name evidence="9" type="primary">LOC116946614</name>
</gene>
<dbReference type="GO" id="GO:0030506">
    <property type="term" value="F:ankyrin binding"/>
    <property type="evidence" value="ECO:0007669"/>
    <property type="project" value="TreeGrafter"/>
</dbReference>
<dbReference type="GO" id="GO:0042060">
    <property type="term" value="P:wound healing"/>
    <property type="evidence" value="ECO:0007669"/>
    <property type="project" value="TreeGrafter"/>
</dbReference>
<feature type="region of interest" description="Disordered" evidence="7">
    <location>
        <begin position="828"/>
        <end position="866"/>
    </location>
</feature>
<feature type="compositionally biased region" description="Gly residues" evidence="7">
    <location>
        <begin position="297"/>
        <end position="310"/>
    </location>
</feature>
<dbReference type="AlphaFoldDB" id="A0AAJ7TGT4"/>
<dbReference type="Gene3D" id="3.30.160.780">
    <property type="match status" value="1"/>
</dbReference>
<accession>A0AAJ7TGT4</accession>
<dbReference type="GO" id="GO:0048471">
    <property type="term" value="C:perinuclear region of cytoplasm"/>
    <property type="evidence" value="ECO:0007669"/>
    <property type="project" value="TreeGrafter"/>
</dbReference>
<evidence type="ECO:0000256" key="5">
    <source>
        <dbReference type="ARBA" id="ARBA00022949"/>
    </source>
</evidence>
<keyword evidence="3" id="KW-0597">Phosphoprotein</keyword>
<keyword evidence="4" id="KW-0677">Repeat</keyword>
<evidence type="ECO:0000256" key="2">
    <source>
        <dbReference type="ARBA" id="ARBA00009109"/>
    </source>
</evidence>
<proteinExistence type="inferred from homology"/>
<dbReference type="RefSeq" id="XP_032817584.1">
    <property type="nucleotide sequence ID" value="XM_032961693.1"/>
</dbReference>
<dbReference type="GO" id="GO:0042383">
    <property type="term" value="C:sarcolemma"/>
    <property type="evidence" value="ECO:0007669"/>
    <property type="project" value="TreeGrafter"/>
</dbReference>
<comment type="similarity">
    <text evidence="2">Belongs to the plakin or cytolinker family.</text>
</comment>